<name>A0A941E9B2_9ACTN</name>
<reference evidence="2" key="1">
    <citation type="submission" date="2021-04" db="EMBL/GenBank/DDBJ databases">
        <title>Genome based classification of Actinospica acidithermotolerans sp. nov., an actinobacterium isolated from an Indonesian hot spring.</title>
        <authorList>
            <person name="Kusuma A.B."/>
            <person name="Putra K.E."/>
            <person name="Nafisah S."/>
            <person name="Loh J."/>
            <person name="Nouioui I."/>
            <person name="Goodfellow M."/>
        </authorList>
    </citation>
    <scope>NUCLEOTIDE SEQUENCE</scope>
    <source>
        <strain evidence="2">MGRD01-02</strain>
    </source>
</reference>
<protein>
    <recommendedName>
        <fullName evidence="1">MvdD-like pre-ATP grasp domain-containing protein</fullName>
    </recommendedName>
</protein>
<evidence type="ECO:0000313" key="3">
    <source>
        <dbReference type="Proteomes" id="UP000676325"/>
    </source>
</evidence>
<dbReference type="AlphaFoldDB" id="A0A941E9B2"/>
<proteinExistence type="predicted"/>
<comment type="caution">
    <text evidence="2">The sequence shown here is derived from an EMBL/GenBank/DDBJ whole genome shotgun (WGS) entry which is preliminary data.</text>
</comment>
<evidence type="ECO:0000259" key="1">
    <source>
        <dbReference type="Pfam" id="PF21068"/>
    </source>
</evidence>
<dbReference type="GO" id="GO:0009432">
    <property type="term" value="P:SOS response"/>
    <property type="evidence" value="ECO:0007669"/>
    <property type="project" value="TreeGrafter"/>
</dbReference>
<evidence type="ECO:0000313" key="2">
    <source>
        <dbReference type="EMBL" id="MBR7824934.1"/>
    </source>
</evidence>
<dbReference type="GO" id="GO:0018169">
    <property type="term" value="F:ribosomal S6-glutamic acid ligase activity"/>
    <property type="evidence" value="ECO:0007669"/>
    <property type="project" value="TreeGrafter"/>
</dbReference>
<dbReference type="GO" id="GO:0005737">
    <property type="term" value="C:cytoplasm"/>
    <property type="evidence" value="ECO:0007669"/>
    <property type="project" value="TreeGrafter"/>
</dbReference>
<keyword evidence="3" id="KW-1185">Reference proteome</keyword>
<sequence length="322" mass="35316">MPALILTQRQDITADRVIVKLRELDTPVIRLDYADFPAGAGMTAQFNGGEWAGILRVGSRTTTLREITGVYYRRPSTPRVTGHGSPGRDGFVEKEITLGFGGVLAALPEHLWLGHPATLLAVQRSKPWQLVLADACGLTVPATMVTGDTAHAAHFAAQVGGEVAVKSFGTAAFLGPEGEQEAIYTRRLRADEIRSASLLGIPHQFQRWINAEHAVRLTAVDDELFAAEIHFGSPAARLDWRSDQDSLTYKRVQPPPAVADSVRQLMRRMNLRYGALDFLIDKAGTWWFLEINANGQWAWIDEVSDDIADAIARALTKAPSPE</sequence>
<dbReference type="RefSeq" id="WP_212516085.1">
    <property type="nucleotide sequence ID" value="NZ_JAGSOH010000002.1"/>
</dbReference>
<dbReference type="PANTHER" id="PTHR21621">
    <property type="entry name" value="RIBOSOMAL PROTEIN S6 MODIFICATION PROTEIN"/>
    <property type="match status" value="1"/>
</dbReference>
<dbReference type="Pfam" id="PF21068">
    <property type="entry name" value="ATPgraspMvdD"/>
    <property type="match status" value="1"/>
</dbReference>
<dbReference type="SUPFAM" id="SSF56059">
    <property type="entry name" value="Glutathione synthetase ATP-binding domain-like"/>
    <property type="match status" value="1"/>
</dbReference>
<accession>A0A941E9B2</accession>
<dbReference type="Proteomes" id="UP000676325">
    <property type="component" value="Unassembled WGS sequence"/>
</dbReference>
<gene>
    <name evidence="2" type="ORF">KDK95_01345</name>
</gene>
<dbReference type="EMBL" id="JAGSOH010000002">
    <property type="protein sequence ID" value="MBR7824934.1"/>
    <property type="molecule type" value="Genomic_DNA"/>
</dbReference>
<feature type="domain" description="MvdD-like pre-ATP grasp" evidence="1">
    <location>
        <begin position="4"/>
        <end position="114"/>
    </location>
</feature>
<organism evidence="2 3">
    <name type="scientific">Actinospica acidithermotolerans</name>
    <dbReference type="NCBI Taxonomy" id="2828514"/>
    <lineage>
        <taxon>Bacteria</taxon>
        <taxon>Bacillati</taxon>
        <taxon>Actinomycetota</taxon>
        <taxon>Actinomycetes</taxon>
        <taxon>Catenulisporales</taxon>
        <taxon>Actinospicaceae</taxon>
        <taxon>Actinospica</taxon>
    </lineage>
</organism>
<dbReference type="Gene3D" id="3.30.470.20">
    <property type="entry name" value="ATP-grasp fold, B domain"/>
    <property type="match status" value="1"/>
</dbReference>
<dbReference type="PANTHER" id="PTHR21621:SF0">
    <property type="entry name" value="BETA-CITRYLGLUTAMATE SYNTHASE B-RELATED"/>
    <property type="match status" value="1"/>
</dbReference>
<dbReference type="InterPro" id="IPR048936">
    <property type="entry name" value="MvdD-like_ATPgrasp"/>
</dbReference>